<dbReference type="AlphaFoldDB" id="A0AAP3GAY1"/>
<organism evidence="1 2">
    <name type="scientific">Brevibacillus laterosporus</name>
    <name type="common">Bacillus laterosporus</name>
    <dbReference type="NCBI Taxonomy" id="1465"/>
    <lineage>
        <taxon>Bacteria</taxon>
        <taxon>Bacillati</taxon>
        <taxon>Bacillota</taxon>
        <taxon>Bacilli</taxon>
        <taxon>Bacillales</taxon>
        <taxon>Paenibacillaceae</taxon>
        <taxon>Brevibacillus</taxon>
    </lineage>
</organism>
<proteinExistence type="predicted"/>
<dbReference type="Proteomes" id="UP001077662">
    <property type="component" value="Unassembled WGS sequence"/>
</dbReference>
<sequence>MNGCRLQAGMSVQKSTQEYLKKHPATLVYIWPIGSKAPELVYMPLNPQILLSAKNDS</sequence>
<dbReference type="RefSeq" id="WP_181022698.1">
    <property type="nucleotide sequence ID" value="NZ_JANSGW010000064.1"/>
</dbReference>
<accession>A0AAP3GAY1</accession>
<name>A0AAP3GAY1_BRELA</name>
<dbReference type="EMBL" id="JAPTNE010000064">
    <property type="protein sequence ID" value="MCZ0810271.1"/>
    <property type="molecule type" value="Genomic_DNA"/>
</dbReference>
<protein>
    <submittedName>
        <fullName evidence="1">Uncharacterized protein</fullName>
    </submittedName>
</protein>
<comment type="caution">
    <text evidence="1">The sequence shown here is derived from an EMBL/GenBank/DDBJ whole genome shotgun (WGS) entry which is preliminary data.</text>
</comment>
<evidence type="ECO:0000313" key="2">
    <source>
        <dbReference type="Proteomes" id="UP001077662"/>
    </source>
</evidence>
<evidence type="ECO:0000313" key="1">
    <source>
        <dbReference type="EMBL" id="MCZ0810271.1"/>
    </source>
</evidence>
<reference evidence="1" key="1">
    <citation type="submission" date="2022-09" db="EMBL/GenBank/DDBJ databases">
        <title>Genome analysis and characterization of larvicidal activity of Brevibacillus strains.</title>
        <authorList>
            <person name="Patrusheva E.V."/>
            <person name="Izotova A.O."/>
            <person name="Toshchakov S.V."/>
            <person name="Sineoky S.P."/>
        </authorList>
    </citation>
    <scope>NUCLEOTIDE SEQUENCE</scope>
    <source>
        <strain evidence="1">VKPM_B-13247</strain>
    </source>
</reference>
<gene>
    <name evidence="1" type="ORF">O0554_25865</name>
</gene>